<name>A0A5N6NXN2_9ASTR</name>
<evidence type="ECO:0000313" key="2">
    <source>
        <dbReference type="Proteomes" id="UP000326396"/>
    </source>
</evidence>
<evidence type="ECO:0000313" key="1">
    <source>
        <dbReference type="EMBL" id="KAD5508517.1"/>
    </source>
</evidence>
<proteinExistence type="predicted"/>
<protein>
    <recommendedName>
        <fullName evidence="3">Retrotransposon gag domain-containing protein</fullName>
    </recommendedName>
</protein>
<evidence type="ECO:0008006" key="3">
    <source>
        <dbReference type="Google" id="ProtNLM"/>
    </source>
</evidence>
<dbReference type="EMBL" id="SZYD01000008">
    <property type="protein sequence ID" value="KAD5508517.1"/>
    <property type="molecule type" value="Genomic_DNA"/>
</dbReference>
<reference evidence="1 2" key="1">
    <citation type="submission" date="2019-05" db="EMBL/GenBank/DDBJ databases">
        <title>Mikania micrantha, genome provides insights into the molecular mechanism of rapid growth.</title>
        <authorList>
            <person name="Liu B."/>
        </authorList>
    </citation>
    <scope>NUCLEOTIDE SEQUENCE [LARGE SCALE GENOMIC DNA]</scope>
    <source>
        <strain evidence="1">NLD-2019</strain>
        <tissue evidence="1">Leaf</tissue>
    </source>
</reference>
<dbReference type="Proteomes" id="UP000326396">
    <property type="component" value="Linkage Group LG16"/>
</dbReference>
<comment type="caution">
    <text evidence="1">The sequence shown here is derived from an EMBL/GenBank/DDBJ whole genome shotgun (WGS) entry which is preliminary data.</text>
</comment>
<gene>
    <name evidence="1" type="ORF">E3N88_16220</name>
</gene>
<organism evidence="1 2">
    <name type="scientific">Mikania micrantha</name>
    <name type="common">bitter vine</name>
    <dbReference type="NCBI Taxonomy" id="192012"/>
    <lineage>
        <taxon>Eukaryota</taxon>
        <taxon>Viridiplantae</taxon>
        <taxon>Streptophyta</taxon>
        <taxon>Embryophyta</taxon>
        <taxon>Tracheophyta</taxon>
        <taxon>Spermatophyta</taxon>
        <taxon>Magnoliopsida</taxon>
        <taxon>eudicotyledons</taxon>
        <taxon>Gunneridae</taxon>
        <taxon>Pentapetalae</taxon>
        <taxon>asterids</taxon>
        <taxon>campanulids</taxon>
        <taxon>Asterales</taxon>
        <taxon>Asteraceae</taxon>
        <taxon>Asteroideae</taxon>
        <taxon>Heliantheae alliance</taxon>
        <taxon>Eupatorieae</taxon>
        <taxon>Mikania</taxon>
    </lineage>
</organism>
<dbReference type="AlphaFoldDB" id="A0A5N6NXN2"/>
<accession>A0A5N6NXN2</accession>
<dbReference type="OrthoDB" id="1749531at2759"/>
<sequence length="466" mass="52599">MMPPTIEKKPIAAIPPLAATMVYMVLGWSGVENRLLRSLNMVEASKTPTAALPREAVQEADLKYFPQKSEKGVTLELICNQSFINIIIPSSSSFSIAIPISIVSLIGFSSLVRPALDLPVSMETQTAKRLDNHAQQLKQLQSDVSDIKSFLLVLEADRAESSEFRQVVLAWMNNQEKSKRDGSSDSGPFSGIFYSSGSNSTSIDRPPTLPWAVQKVQLPDFDGYDPQGWLQQANHYFDFHNISDELRLLFVQFRMVGVAQHWFTAISQIWESMTWPEFQSELLQRFGSFAIPHPSEQFVPIQQSKVISDCLEDVVDTRCPNSATSKAATSLFSYQHNFGPLPIDGPQVLGQGEPKWVHTPQLTKQRISVCSFERIIIKLRKGYLVHVHEWDMGLQKDIQCSFPVIRLGVSSTPELGHVLRHDHGVLYPSRLDWKGRKKKRICLRWGNRYGPAHKCPDERIKSTFHG</sequence>
<keyword evidence="2" id="KW-1185">Reference proteome</keyword>